<name>A0A699T5S4_TANCI</name>
<sequence length="40" mass="4290">VLGVMKDVIRVGQAMGYTMEGCVSDLECIIGQQGVDNGFR</sequence>
<gene>
    <name evidence="1" type="ORF">Tci_876792</name>
</gene>
<proteinExistence type="predicted"/>
<keyword evidence="1" id="KW-0548">Nucleotidyltransferase</keyword>
<keyword evidence="1" id="KW-0808">Transferase</keyword>
<organism evidence="1">
    <name type="scientific">Tanacetum cinerariifolium</name>
    <name type="common">Dalmatian daisy</name>
    <name type="synonym">Chrysanthemum cinerariifolium</name>
    <dbReference type="NCBI Taxonomy" id="118510"/>
    <lineage>
        <taxon>Eukaryota</taxon>
        <taxon>Viridiplantae</taxon>
        <taxon>Streptophyta</taxon>
        <taxon>Embryophyta</taxon>
        <taxon>Tracheophyta</taxon>
        <taxon>Spermatophyta</taxon>
        <taxon>Magnoliopsida</taxon>
        <taxon>eudicotyledons</taxon>
        <taxon>Gunneridae</taxon>
        <taxon>Pentapetalae</taxon>
        <taxon>asterids</taxon>
        <taxon>campanulids</taxon>
        <taxon>Asterales</taxon>
        <taxon>Asteraceae</taxon>
        <taxon>Asteroideae</taxon>
        <taxon>Anthemideae</taxon>
        <taxon>Anthemidinae</taxon>
        <taxon>Tanacetum</taxon>
    </lineage>
</organism>
<protein>
    <submittedName>
        <fullName evidence="1">RNA-directed DNA polymerase, eukaryota</fullName>
    </submittedName>
</protein>
<dbReference type="AlphaFoldDB" id="A0A699T5S4"/>
<reference evidence="1" key="1">
    <citation type="journal article" date="2019" name="Sci. Rep.">
        <title>Draft genome of Tanacetum cinerariifolium, the natural source of mosquito coil.</title>
        <authorList>
            <person name="Yamashiro T."/>
            <person name="Shiraishi A."/>
            <person name="Satake H."/>
            <person name="Nakayama K."/>
        </authorList>
    </citation>
    <scope>NUCLEOTIDE SEQUENCE</scope>
</reference>
<keyword evidence="1" id="KW-0695">RNA-directed DNA polymerase</keyword>
<dbReference type="GO" id="GO:0003964">
    <property type="term" value="F:RNA-directed DNA polymerase activity"/>
    <property type="evidence" value="ECO:0007669"/>
    <property type="project" value="UniProtKB-KW"/>
</dbReference>
<comment type="caution">
    <text evidence="1">The sequence shown here is derived from an EMBL/GenBank/DDBJ whole genome shotgun (WGS) entry which is preliminary data.</text>
</comment>
<evidence type="ECO:0000313" key="1">
    <source>
        <dbReference type="EMBL" id="GFD04823.1"/>
    </source>
</evidence>
<feature type="non-terminal residue" evidence="1">
    <location>
        <position position="1"/>
    </location>
</feature>
<accession>A0A699T5S4</accession>
<dbReference type="EMBL" id="BKCJ011214210">
    <property type="protein sequence ID" value="GFD04823.1"/>
    <property type="molecule type" value="Genomic_DNA"/>
</dbReference>